<protein>
    <submittedName>
        <fullName evidence="9">Iron ABC transporter permease</fullName>
    </submittedName>
</protein>
<evidence type="ECO:0000256" key="3">
    <source>
        <dbReference type="ARBA" id="ARBA00022448"/>
    </source>
</evidence>
<feature type="transmembrane region" description="Helical" evidence="8">
    <location>
        <begin position="293"/>
        <end position="310"/>
    </location>
</feature>
<comment type="subcellular location">
    <subcellularLocation>
        <location evidence="1">Cell membrane</location>
        <topology evidence="1">Multi-pass membrane protein</topology>
    </subcellularLocation>
</comment>
<dbReference type="PATRIC" id="fig|1679170.3.peg.4447"/>
<comment type="caution">
    <text evidence="9">The sequence shown here is derived from an EMBL/GenBank/DDBJ whole genome shotgun (WGS) entry which is preliminary data.</text>
</comment>
<keyword evidence="6 8" id="KW-1133">Transmembrane helix</keyword>
<evidence type="ECO:0000256" key="7">
    <source>
        <dbReference type="ARBA" id="ARBA00023136"/>
    </source>
</evidence>
<dbReference type="GO" id="GO:0005886">
    <property type="term" value="C:plasma membrane"/>
    <property type="evidence" value="ECO:0007669"/>
    <property type="project" value="UniProtKB-SubCell"/>
</dbReference>
<dbReference type="PANTHER" id="PTHR30472:SF68">
    <property type="entry name" value="FERRICHROME TRANSPORT SYSTEM PERMEASE PROTEIN FHUB"/>
    <property type="match status" value="1"/>
</dbReference>
<dbReference type="InterPro" id="IPR000522">
    <property type="entry name" value="ABC_transptr_permease_BtuC"/>
</dbReference>
<keyword evidence="10" id="KW-1185">Reference proteome</keyword>
<dbReference type="SUPFAM" id="SSF81345">
    <property type="entry name" value="ABC transporter involved in vitamin B12 uptake, BtuC"/>
    <property type="match status" value="1"/>
</dbReference>
<feature type="transmembrane region" description="Helical" evidence="8">
    <location>
        <begin position="322"/>
        <end position="342"/>
    </location>
</feature>
<name>A0A0K9GXX4_9BACI</name>
<dbReference type="Pfam" id="PF01032">
    <property type="entry name" value="FecCD"/>
    <property type="match status" value="1"/>
</dbReference>
<dbReference type="EMBL" id="LFZW01000001">
    <property type="protein sequence ID" value="KMY51471.1"/>
    <property type="molecule type" value="Genomic_DNA"/>
</dbReference>
<feature type="transmembrane region" description="Helical" evidence="8">
    <location>
        <begin position="136"/>
        <end position="155"/>
    </location>
</feature>
<keyword evidence="5 8" id="KW-0812">Transmembrane</keyword>
<evidence type="ECO:0000256" key="6">
    <source>
        <dbReference type="ARBA" id="ARBA00022989"/>
    </source>
</evidence>
<dbReference type="FunFam" id="1.10.3470.10:FF:000001">
    <property type="entry name" value="Vitamin B12 ABC transporter permease BtuC"/>
    <property type="match status" value="1"/>
</dbReference>
<dbReference type="PANTHER" id="PTHR30472">
    <property type="entry name" value="FERRIC ENTEROBACTIN TRANSPORT SYSTEM PERMEASE PROTEIN"/>
    <property type="match status" value="1"/>
</dbReference>
<proteinExistence type="inferred from homology"/>
<feature type="transmembrane region" description="Helical" evidence="8">
    <location>
        <begin position="213"/>
        <end position="233"/>
    </location>
</feature>
<dbReference type="OrthoDB" id="9811721at2"/>
<feature type="transmembrane region" description="Helical" evidence="8">
    <location>
        <begin position="111"/>
        <end position="130"/>
    </location>
</feature>
<gene>
    <name evidence="9" type="ORF">AC625_19590</name>
</gene>
<evidence type="ECO:0000256" key="2">
    <source>
        <dbReference type="ARBA" id="ARBA00007935"/>
    </source>
</evidence>
<dbReference type="InterPro" id="IPR037294">
    <property type="entry name" value="ABC_BtuC-like"/>
</dbReference>
<feature type="transmembrane region" description="Helical" evidence="8">
    <location>
        <begin position="30"/>
        <end position="53"/>
    </location>
</feature>
<dbReference type="Proteomes" id="UP000037146">
    <property type="component" value="Unassembled WGS sequence"/>
</dbReference>
<comment type="similarity">
    <text evidence="2">Belongs to the binding-protein-dependent transport system permease family. FecCD subfamily.</text>
</comment>
<dbReference type="CDD" id="cd06550">
    <property type="entry name" value="TM_ABC_iron-siderophores_like"/>
    <property type="match status" value="1"/>
</dbReference>
<evidence type="ECO:0000313" key="10">
    <source>
        <dbReference type="Proteomes" id="UP000037146"/>
    </source>
</evidence>
<accession>A0A0K9GXX4</accession>
<feature type="transmembrane region" description="Helical" evidence="8">
    <location>
        <begin position="167"/>
        <end position="188"/>
    </location>
</feature>
<feature type="transmembrane region" description="Helical" evidence="8">
    <location>
        <begin position="82"/>
        <end position="99"/>
    </location>
</feature>
<evidence type="ECO:0000256" key="8">
    <source>
        <dbReference type="SAM" id="Phobius"/>
    </source>
</evidence>
<reference evidence="10" key="1">
    <citation type="submission" date="2015-07" db="EMBL/GenBank/DDBJ databases">
        <title>Genome sequencing project for genomic taxonomy and phylogenomics of Bacillus-like bacteria.</title>
        <authorList>
            <person name="Liu B."/>
            <person name="Wang J."/>
            <person name="Zhu Y."/>
            <person name="Liu G."/>
            <person name="Chen Q."/>
            <person name="Chen Z."/>
            <person name="Lan J."/>
            <person name="Che J."/>
            <person name="Ge C."/>
            <person name="Shi H."/>
            <person name="Pan Z."/>
            <person name="Liu X."/>
        </authorList>
    </citation>
    <scope>NUCLEOTIDE SEQUENCE [LARGE SCALE GENOMIC DNA]</scope>
    <source>
        <strain evidence="10">FJAT-27997</strain>
    </source>
</reference>
<keyword evidence="7 8" id="KW-0472">Membrane</keyword>
<keyword evidence="4" id="KW-1003">Cell membrane</keyword>
<dbReference type="GO" id="GO:0033214">
    <property type="term" value="P:siderophore-iron import into cell"/>
    <property type="evidence" value="ECO:0007669"/>
    <property type="project" value="TreeGrafter"/>
</dbReference>
<evidence type="ECO:0000256" key="4">
    <source>
        <dbReference type="ARBA" id="ARBA00022475"/>
    </source>
</evidence>
<organism evidence="9 10">
    <name type="scientific">Peribacillus loiseleuriae</name>
    <dbReference type="NCBI Taxonomy" id="1679170"/>
    <lineage>
        <taxon>Bacteria</taxon>
        <taxon>Bacillati</taxon>
        <taxon>Bacillota</taxon>
        <taxon>Bacilli</taxon>
        <taxon>Bacillales</taxon>
        <taxon>Bacillaceae</taxon>
        <taxon>Peribacillus</taxon>
    </lineage>
</organism>
<dbReference type="AlphaFoldDB" id="A0A0K9GXX4"/>
<feature type="transmembrane region" description="Helical" evidence="8">
    <location>
        <begin position="254"/>
        <end position="281"/>
    </location>
</feature>
<evidence type="ECO:0000313" key="9">
    <source>
        <dbReference type="EMBL" id="KMY51471.1"/>
    </source>
</evidence>
<evidence type="ECO:0000256" key="5">
    <source>
        <dbReference type="ARBA" id="ARBA00022692"/>
    </source>
</evidence>
<keyword evidence="3" id="KW-0813">Transport</keyword>
<sequence>MGEPKHIDTERDIQILNSEKDPRTKKRFRTLFIFLLLCGIAIVYGVMVGSVSIPLKEVWGALFSTADTVEKQIVWDLRLPRLLTGLLVGACLAVSGALLQGVMRNPLADPGIIGVSAGAGLVAVIMMIIFPEYIHLLPLGAFLGALIATFTIYFIAWDGGISPLRMILAGVAINSLLGAVMSTVMILYSDRVQAVLPWLVGGLAGRSWPHFQIIWPYALIGLLLSIFAIKHANIMLLGDEVARLVGNKVERSRFFLILLATFLAGAAVSVAGLIGFVGLVVPHFVRMIVGNDYRFLLPISALAGAFLVAFADTVARSWFDPIELPVGILLAAIGAPFFLYLLRGGIKGWKMS</sequence>
<dbReference type="STRING" id="1679170.AC625_19590"/>
<evidence type="ECO:0000256" key="1">
    <source>
        <dbReference type="ARBA" id="ARBA00004651"/>
    </source>
</evidence>
<dbReference type="Gene3D" id="1.10.3470.10">
    <property type="entry name" value="ABC transporter involved in vitamin B12 uptake, BtuC"/>
    <property type="match status" value="1"/>
</dbReference>
<dbReference type="RefSeq" id="WP_049682821.1">
    <property type="nucleotide sequence ID" value="NZ_LFZW01000001.1"/>
</dbReference>
<dbReference type="GO" id="GO:0022857">
    <property type="term" value="F:transmembrane transporter activity"/>
    <property type="evidence" value="ECO:0007669"/>
    <property type="project" value="InterPro"/>
</dbReference>